<dbReference type="EMBL" id="AWUE01023026">
    <property type="protein sequence ID" value="OMO55194.1"/>
    <property type="molecule type" value="Genomic_DNA"/>
</dbReference>
<dbReference type="InterPro" id="IPR036529">
    <property type="entry name" value="KIX_dom_sf"/>
</dbReference>
<accession>A0A1R3GAS9</accession>
<name>A0A1R3GAS9_9ROSI</name>
<feature type="compositionally biased region" description="Polar residues" evidence="3">
    <location>
        <begin position="102"/>
        <end position="117"/>
    </location>
</feature>
<dbReference type="InterPro" id="IPR036546">
    <property type="entry name" value="MED15_KIX"/>
</dbReference>
<feature type="compositionally biased region" description="Acidic residues" evidence="3">
    <location>
        <begin position="147"/>
        <end position="156"/>
    </location>
</feature>
<dbReference type="Pfam" id="PF16987">
    <property type="entry name" value="KIX_2"/>
    <property type="match status" value="1"/>
</dbReference>
<feature type="domain" description="Mediator complex subunit 15 KIX" evidence="4">
    <location>
        <begin position="4"/>
        <end position="53"/>
    </location>
</feature>
<feature type="region of interest" description="Disordered" evidence="3">
    <location>
        <begin position="84"/>
        <end position="156"/>
    </location>
</feature>
<evidence type="ECO:0000313" key="6">
    <source>
        <dbReference type="Proteomes" id="UP000187203"/>
    </source>
</evidence>
<comment type="caution">
    <text evidence="5">The sequence shown here is derived from an EMBL/GenBank/DDBJ whole genome shotgun (WGS) entry which is preliminary data.</text>
</comment>
<keyword evidence="6" id="KW-1185">Reference proteome</keyword>
<protein>
    <recommendedName>
        <fullName evidence="4">Mediator complex subunit 15 KIX domain-containing protein</fullName>
    </recommendedName>
</protein>
<gene>
    <name evidence="5" type="ORF">COLO4_36143</name>
</gene>
<dbReference type="Gene3D" id="1.10.246.20">
    <property type="entry name" value="Coactivator CBP, KIX domain"/>
    <property type="match status" value="1"/>
</dbReference>
<dbReference type="Proteomes" id="UP000187203">
    <property type="component" value="Unassembled WGS sequence"/>
</dbReference>
<evidence type="ECO:0000256" key="1">
    <source>
        <dbReference type="ARBA" id="ARBA00004123"/>
    </source>
</evidence>
<evidence type="ECO:0000259" key="4">
    <source>
        <dbReference type="Pfam" id="PF16987"/>
    </source>
</evidence>
<organism evidence="5 6">
    <name type="scientific">Corchorus olitorius</name>
    <dbReference type="NCBI Taxonomy" id="93759"/>
    <lineage>
        <taxon>Eukaryota</taxon>
        <taxon>Viridiplantae</taxon>
        <taxon>Streptophyta</taxon>
        <taxon>Embryophyta</taxon>
        <taxon>Tracheophyta</taxon>
        <taxon>Spermatophyta</taxon>
        <taxon>Magnoliopsida</taxon>
        <taxon>eudicotyledons</taxon>
        <taxon>Gunneridae</taxon>
        <taxon>Pentapetalae</taxon>
        <taxon>rosids</taxon>
        <taxon>malvids</taxon>
        <taxon>Malvales</taxon>
        <taxon>Malvaceae</taxon>
        <taxon>Grewioideae</taxon>
        <taxon>Apeibeae</taxon>
        <taxon>Corchorus</taxon>
    </lineage>
</organism>
<dbReference type="GO" id="GO:0006355">
    <property type="term" value="P:regulation of DNA-templated transcription"/>
    <property type="evidence" value="ECO:0007669"/>
    <property type="project" value="InterPro"/>
</dbReference>
<dbReference type="OrthoDB" id="1912459at2759"/>
<evidence type="ECO:0000256" key="3">
    <source>
        <dbReference type="SAM" id="MobiDB-lite"/>
    </source>
</evidence>
<dbReference type="GO" id="GO:0003712">
    <property type="term" value="F:transcription coregulator activity"/>
    <property type="evidence" value="ECO:0007669"/>
    <property type="project" value="InterPro"/>
</dbReference>
<dbReference type="AlphaFoldDB" id="A0A1R3GAS9"/>
<dbReference type="GO" id="GO:0005634">
    <property type="term" value="C:nucleus"/>
    <property type="evidence" value="ECO:0007669"/>
    <property type="project" value="UniProtKB-SubCell"/>
</dbReference>
<sequence>MSLSSQRGLIELKKLAVKFEGMVFAASTSQSEYLRKISEKLQLVEMKFKKNNSGAAGNISHNSMGQGIMSCHIYSIQQMQMQGAQQLLPQPQPQQQQQQQLIYSNNTNRPMTPQQGQLPPRPRSMQPEYNQRQSHDNLMGCARVKADDEEEEDDDIDDLENEFNCWVIV</sequence>
<reference evidence="6" key="1">
    <citation type="submission" date="2013-09" db="EMBL/GenBank/DDBJ databases">
        <title>Corchorus olitorius genome sequencing.</title>
        <authorList>
            <person name="Alam M."/>
            <person name="Haque M.S."/>
            <person name="Islam M.S."/>
            <person name="Emdad E.M."/>
            <person name="Islam M.M."/>
            <person name="Ahmed B."/>
            <person name="Halim A."/>
            <person name="Hossen Q.M.M."/>
            <person name="Hossain M.Z."/>
            <person name="Ahmed R."/>
            <person name="Khan M.M."/>
            <person name="Islam R."/>
            <person name="Rashid M.M."/>
            <person name="Khan S.A."/>
            <person name="Rahman M.S."/>
            <person name="Alam M."/>
            <person name="Yahiya A.S."/>
            <person name="Khan M.S."/>
            <person name="Azam M.S."/>
            <person name="Haque T."/>
            <person name="Lashkar M.Z.H."/>
            <person name="Akhand A.I."/>
            <person name="Morshed G."/>
            <person name="Roy S."/>
            <person name="Uddin K.S."/>
            <person name="Rabeya T."/>
            <person name="Hossain A.S."/>
            <person name="Chowdhury A."/>
            <person name="Snigdha A.R."/>
            <person name="Mortoza M.S."/>
            <person name="Matin S.A."/>
            <person name="Hoque S.M.E."/>
            <person name="Islam M.K."/>
            <person name="Roy D.K."/>
            <person name="Haider R."/>
            <person name="Moosa M.M."/>
            <person name="Elias S.M."/>
            <person name="Hasan A.M."/>
            <person name="Jahan S."/>
            <person name="Shafiuddin M."/>
            <person name="Mahmood N."/>
            <person name="Shommy N.S."/>
        </authorList>
    </citation>
    <scope>NUCLEOTIDE SEQUENCE [LARGE SCALE GENOMIC DNA]</scope>
    <source>
        <strain evidence="6">cv. O-4</strain>
    </source>
</reference>
<evidence type="ECO:0000313" key="5">
    <source>
        <dbReference type="EMBL" id="OMO55194.1"/>
    </source>
</evidence>
<keyword evidence="2" id="KW-0539">Nucleus</keyword>
<evidence type="ECO:0000256" key="2">
    <source>
        <dbReference type="ARBA" id="ARBA00023242"/>
    </source>
</evidence>
<feature type="compositionally biased region" description="Low complexity" evidence="3">
    <location>
        <begin position="84"/>
        <end position="101"/>
    </location>
</feature>
<comment type="subcellular location">
    <subcellularLocation>
        <location evidence="1">Nucleus</location>
    </subcellularLocation>
</comment>
<proteinExistence type="predicted"/>